<dbReference type="CDD" id="cd00093">
    <property type="entry name" value="HTH_XRE"/>
    <property type="match status" value="1"/>
</dbReference>
<keyword evidence="1" id="KW-0175">Coiled coil</keyword>
<dbReference type="Gene3D" id="1.10.260.40">
    <property type="entry name" value="lambda repressor-like DNA-binding domains"/>
    <property type="match status" value="1"/>
</dbReference>
<dbReference type="OrthoDB" id="5298444at2"/>
<dbReference type="InterPro" id="IPR001387">
    <property type="entry name" value="Cro/C1-type_HTH"/>
</dbReference>
<evidence type="ECO:0000259" key="2">
    <source>
        <dbReference type="PROSITE" id="PS50943"/>
    </source>
</evidence>
<dbReference type="SMART" id="SM00530">
    <property type="entry name" value="HTH_XRE"/>
    <property type="match status" value="1"/>
</dbReference>
<organism evidence="3 4">
    <name type="scientific">Pseudomonas oryzae</name>
    <dbReference type="NCBI Taxonomy" id="1392877"/>
    <lineage>
        <taxon>Bacteria</taxon>
        <taxon>Pseudomonadati</taxon>
        <taxon>Pseudomonadota</taxon>
        <taxon>Gammaproteobacteria</taxon>
        <taxon>Pseudomonadales</taxon>
        <taxon>Pseudomonadaceae</taxon>
        <taxon>Pseudomonas</taxon>
    </lineage>
</organism>
<gene>
    <name evidence="3" type="ORF">SAMN05216221_2435</name>
</gene>
<dbReference type="RefSeq" id="WP_090349189.1">
    <property type="nucleotide sequence ID" value="NZ_LT629751.1"/>
</dbReference>
<evidence type="ECO:0000256" key="1">
    <source>
        <dbReference type="SAM" id="Coils"/>
    </source>
</evidence>
<proteinExistence type="predicted"/>
<dbReference type="InterPro" id="IPR010982">
    <property type="entry name" value="Lambda_DNA-bd_dom_sf"/>
</dbReference>
<dbReference type="PROSITE" id="PS50943">
    <property type="entry name" value="HTH_CROC1"/>
    <property type="match status" value="1"/>
</dbReference>
<dbReference type="AlphaFoldDB" id="A0A1H1UEV0"/>
<evidence type="ECO:0000313" key="4">
    <source>
        <dbReference type="Proteomes" id="UP000243359"/>
    </source>
</evidence>
<dbReference type="SUPFAM" id="SSF47413">
    <property type="entry name" value="lambda repressor-like DNA-binding domains"/>
    <property type="match status" value="1"/>
</dbReference>
<dbReference type="Pfam" id="PF13443">
    <property type="entry name" value="HTH_26"/>
    <property type="match status" value="1"/>
</dbReference>
<feature type="coiled-coil region" evidence="1">
    <location>
        <begin position="185"/>
        <end position="212"/>
    </location>
</feature>
<name>A0A1H1UEV0_9PSED</name>
<sequence length="246" mass="27771">MSELDQLIATLKRQLKARGMTYRDLAGELDLSEASVKRLFASGSFSLERLLQIAHLLGFTLAELSQEAAASGQRLHTLSEAQERELVSDDRLLLVAVCVLNQWRLADILSVYRLSESEAIRCLARLDRLRLIELLPGNRVRLNVARDFDWRPDGPIQRFFLRQGLGEFLASDFAGADQALGFAHGMLTEAALAQLQAEVRRLRQRFAELHEESLAAPLARRRGCGLLLALREWELAAFTALRRHQE</sequence>
<reference evidence="4" key="1">
    <citation type="submission" date="2016-10" db="EMBL/GenBank/DDBJ databases">
        <authorList>
            <person name="Varghese N."/>
            <person name="Submissions S."/>
        </authorList>
    </citation>
    <scope>NUCLEOTIDE SEQUENCE [LARGE SCALE GENOMIC DNA]</scope>
    <source>
        <strain evidence="4">KCTC 32247</strain>
    </source>
</reference>
<dbReference type="Proteomes" id="UP000243359">
    <property type="component" value="Chromosome I"/>
</dbReference>
<dbReference type="GO" id="GO:0003677">
    <property type="term" value="F:DNA binding"/>
    <property type="evidence" value="ECO:0007669"/>
    <property type="project" value="InterPro"/>
</dbReference>
<feature type="domain" description="HTH cro/C1-type" evidence="2">
    <location>
        <begin position="11"/>
        <end position="64"/>
    </location>
</feature>
<accession>A0A1H1UEV0</accession>
<protein>
    <submittedName>
        <fullName evidence="3">Transcriptional regulator, XRE family</fullName>
    </submittedName>
</protein>
<dbReference type="STRING" id="1392877.SAMN05216221_2435"/>
<keyword evidence="4" id="KW-1185">Reference proteome</keyword>
<dbReference type="EMBL" id="LT629751">
    <property type="protein sequence ID" value="SDS71042.1"/>
    <property type="molecule type" value="Genomic_DNA"/>
</dbReference>
<evidence type="ECO:0000313" key="3">
    <source>
        <dbReference type="EMBL" id="SDS71042.1"/>
    </source>
</evidence>